<dbReference type="Gene3D" id="3.40.50.2300">
    <property type="match status" value="2"/>
</dbReference>
<evidence type="ECO:0000256" key="1">
    <source>
        <dbReference type="ARBA" id="ARBA00012528"/>
    </source>
</evidence>
<feature type="domain" description="Response regulatory" evidence="4">
    <location>
        <begin position="155"/>
        <end position="271"/>
    </location>
</feature>
<reference evidence="6 7" key="1">
    <citation type="submission" date="2016-10" db="EMBL/GenBank/DDBJ databases">
        <authorList>
            <person name="de Groot N.N."/>
        </authorList>
    </citation>
    <scope>NUCLEOTIDE SEQUENCE [LARGE SCALE GENOMIC DNA]</scope>
    <source>
        <strain evidence="7">L7-484,KACC 16230,DSM 25025</strain>
    </source>
</reference>
<dbReference type="InterPro" id="IPR043128">
    <property type="entry name" value="Rev_trsase/Diguanyl_cyclase"/>
</dbReference>
<dbReference type="SUPFAM" id="SSF52172">
    <property type="entry name" value="CheY-like"/>
    <property type="match status" value="2"/>
</dbReference>
<dbReference type="GO" id="GO:1902201">
    <property type="term" value="P:negative regulation of bacterial-type flagellum-dependent cell motility"/>
    <property type="evidence" value="ECO:0007669"/>
    <property type="project" value="TreeGrafter"/>
</dbReference>
<dbReference type="GO" id="GO:0005886">
    <property type="term" value="C:plasma membrane"/>
    <property type="evidence" value="ECO:0007669"/>
    <property type="project" value="TreeGrafter"/>
</dbReference>
<dbReference type="InterPro" id="IPR001789">
    <property type="entry name" value="Sig_transdc_resp-reg_receiver"/>
</dbReference>
<dbReference type="InterPro" id="IPR029787">
    <property type="entry name" value="Nucleotide_cyclase"/>
</dbReference>
<dbReference type="RefSeq" id="WP_090676668.1">
    <property type="nucleotide sequence ID" value="NZ_FNIT01000013.1"/>
</dbReference>
<dbReference type="EMBL" id="FNIT01000013">
    <property type="protein sequence ID" value="SDO77939.1"/>
    <property type="molecule type" value="Genomic_DNA"/>
</dbReference>
<feature type="domain" description="Response regulatory" evidence="4">
    <location>
        <begin position="4"/>
        <end position="120"/>
    </location>
</feature>
<dbReference type="Pfam" id="PF00072">
    <property type="entry name" value="Response_reg"/>
    <property type="match status" value="2"/>
</dbReference>
<evidence type="ECO:0000256" key="2">
    <source>
        <dbReference type="ARBA" id="ARBA00034247"/>
    </source>
</evidence>
<keyword evidence="3" id="KW-0597">Phosphoprotein</keyword>
<dbReference type="PROSITE" id="PS50887">
    <property type="entry name" value="GGDEF"/>
    <property type="match status" value="1"/>
</dbReference>
<dbReference type="SMART" id="SM00267">
    <property type="entry name" value="GGDEF"/>
    <property type="match status" value="1"/>
</dbReference>
<dbReference type="PANTHER" id="PTHR45138:SF9">
    <property type="entry name" value="DIGUANYLATE CYCLASE DGCM-RELATED"/>
    <property type="match status" value="1"/>
</dbReference>
<evidence type="ECO:0000313" key="7">
    <source>
        <dbReference type="Proteomes" id="UP000198793"/>
    </source>
</evidence>
<dbReference type="STRING" id="1166073.SAMN05192530_11331"/>
<organism evidence="6 7">
    <name type="scientific">Aureimonas jatrophae</name>
    <dbReference type="NCBI Taxonomy" id="1166073"/>
    <lineage>
        <taxon>Bacteria</taxon>
        <taxon>Pseudomonadati</taxon>
        <taxon>Pseudomonadota</taxon>
        <taxon>Alphaproteobacteria</taxon>
        <taxon>Hyphomicrobiales</taxon>
        <taxon>Aurantimonadaceae</taxon>
        <taxon>Aureimonas</taxon>
    </lineage>
</organism>
<evidence type="ECO:0000313" key="6">
    <source>
        <dbReference type="EMBL" id="SDO77939.1"/>
    </source>
</evidence>
<feature type="domain" description="GGDEF" evidence="5">
    <location>
        <begin position="321"/>
        <end position="452"/>
    </location>
</feature>
<dbReference type="NCBIfam" id="NF007135">
    <property type="entry name" value="PRK09581.1"/>
    <property type="match status" value="1"/>
</dbReference>
<dbReference type="CDD" id="cd01949">
    <property type="entry name" value="GGDEF"/>
    <property type="match status" value="1"/>
</dbReference>
<gene>
    <name evidence="6" type="ORF">SAMN05192530_11331</name>
</gene>
<dbReference type="PROSITE" id="PS50110">
    <property type="entry name" value="RESPONSE_REGULATORY"/>
    <property type="match status" value="2"/>
</dbReference>
<dbReference type="FunFam" id="3.40.50.2300:FF:000574">
    <property type="entry name" value="Response regulator PleD"/>
    <property type="match status" value="1"/>
</dbReference>
<dbReference type="CDD" id="cd17538">
    <property type="entry name" value="REC_D1_PleD-like"/>
    <property type="match status" value="1"/>
</dbReference>
<accession>A0A1H0MBW9</accession>
<dbReference type="GO" id="GO:0052621">
    <property type="term" value="F:diguanylate cyclase activity"/>
    <property type="evidence" value="ECO:0007669"/>
    <property type="project" value="UniProtKB-EC"/>
</dbReference>
<evidence type="ECO:0000259" key="4">
    <source>
        <dbReference type="PROSITE" id="PS50110"/>
    </source>
</evidence>
<protein>
    <recommendedName>
        <fullName evidence="1">diguanylate cyclase</fullName>
        <ecNumber evidence="1">2.7.7.65</ecNumber>
    </recommendedName>
</protein>
<dbReference type="InterPro" id="IPR050469">
    <property type="entry name" value="Diguanylate_Cyclase"/>
</dbReference>
<dbReference type="EC" id="2.7.7.65" evidence="1"/>
<feature type="modified residue" description="4-aspartylphosphate" evidence="3">
    <location>
        <position position="204"/>
    </location>
</feature>
<dbReference type="Proteomes" id="UP000198793">
    <property type="component" value="Unassembled WGS sequence"/>
</dbReference>
<sequence length="452" mass="50143">MTAKVLVVDDVQINLRLMEIRLQEEYYEVRTASSGSEAIEICQAEAIDIVLLDVMMPEIDGYETCRRLKSDPATQHIPVVLVTALDGAADRVTGLEAGADDFLVKPVRDLPLFSRIRSLTRLKMLTDELRVRAQTTLAILSEDGFVSDVVGTDGAVVLIEENPLESDRLSRMLRGEQRVTTVKSLEELAAMLASQSQPDLVIADLASRRHDALRLCSRLRSDEATRQLPILVIAPTDEEKRVARALELGVNDYLVRPIDRNELLARVRTQIKRRRYSENLRRSLQETIELATIDPLTGLHNRRFLEGHLPKAVERSAQDGRALSLLVVDIDHFKHINDRFGHDVGDEVLREFAGRLRESLRASDLACRLGGEEFVLVLPDTDPASANVIAERLRLLVSTTPIAVAGGIRLTISAGCATLGPYDTDATLLKRADMAVYSAKHNGRNRVVTLAA</sequence>
<comment type="catalytic activity">
    <reaction evidence="2">
        <text>2 GTP = 3',3'-c-di-GMP + 2 diphosphate</text>
        <dbReference type="Rhea" id="RHEA:24898"/>
        <dbReference type="ChEBI" id="CHEBI:33019"/>
        <dbReference type="ChEBI" id="CHEBI:37565"/>
        <dbReference type="ChEBI" id="CHEBI:58805"/>
        <dbReference type="EC" id="2.7.7.65"/>
    </reaction>
</comment>
<dbReference type="GO" id="GO:0000160">
    <property type="term" value="P:phosphorelay signal transduction system"/>
    <property type="evidence" value="ECO:0007669"/>
    <property type="project" value="InterPro"/>
</dbReference>
<name>A0A1H0MBW9_9HYPH</name>
<dbReference type="PANTHER" id="PTHR45138">
    <property type="entry name" value="REGULATORY COMPONENTS OF SENSORY TRANSDUCTION SYSTEM"/>
    <property type="match status" value="1"/>
</dbReference>
<dbReference type="SUPFAM" id="SSF55073">
    <property type="entry name" value="Nucleotide cyclase"/>
    <property type="match status" value="1"/>
</dbReference>
<proteinExistence type="predicted"/>
<dbReference type="Pfam" id="PF00990">
    <property type="entry name" value="GGDEF"/>
    <property type="match status" value="1"/>
</dbReference>
<evidence type="ECO:0000259" key="5">
    <source>
        <dbReference type="PROSITE" id="PS50887"/>
    </source>
</evidence>
<dbReference type="OrthoDB" id="9812260at2"/>
<dbReference type="GO" id="GO:0043709">
    <property type="term" value="P:cell adhesion involved in single-species biofilm formation"/>
    <property type="evidence" value="ECO:0007669"/>
    <property type="project" value="TreeGrafter"/>
</dbReference>
<evidence type="ECO:0000256" key="3">
    <source>
        <dbReference type="PROSITE-ProRule" id="PRU00169"/>
    </source>
</evidence>
<dbReference type="AlphaFoldDB" id="A0A1H0MBW9"/>
<dbReference type="Gene3D" id="3.30.70.270">
    <property type="match status" value="1"/>
</dbReference>
<dbReference type="NCBIfam" id="TIGR00254">
    <property type="entry name" value="GGDEF"/>
    <property type="match status" value="1"/>
</dbReference>
<dbReference type="SMART" id="SM00448">
    <property type="entry name" value="REC"/>
    <property type="match status" value="2"/>
</dbReference>
<dbReference type="InterPro" id="IPR011006">
    <property type="entry name" value="CheY-like_superfamily"/>
</dbReference>
<dbReference type="InterPro" id="IPR000160">
    <property type="entry name" value="GGDEF_dom"/>
</dbReference>
<keyword evidence="7" id="KW-1185">Reference proteome</keyword>
<dbReference type="FunFam" id="3.30.70.270:FF:000001">
    <property type="entry name" value="Diguanylate cyclase domain protein"/>
    <property type="match status" value="1"/>
</dbReference>
<feature type="modified residue" description="4-aspartylphosphate" evidence="3">
    <location>
        <position position="53"/>
    </location>
</feature>